<reference evidence="14" key="1">
    <citation type="submission" date="2016-03" db="EMBL/GenBank/DDBJ databases">
        <authorList>
            <person name="Borrel G."/>
            <person name="Mccann A."/>
            <person name="O'Toole P.W."/>
        </authorList>
    </citation>
    <scope>NUCLEOTIDE SEQUENCE</scope>
    <source>
        <strain evidence="14">183</strain>
    </source>
</reference>
<keyword evidence="9 12" id="KW-0456">Lyase</keyword>
<evidence type="ECO:0000256" key="8">
    <source>
        <dbReference type="ARBA" id="ARBA00023204"/>
    </source>
</evidence>
<keyword evidence="7" id="KW-0411">Iron-sulfur</keyword>
<keyword evidence="8 12" id="KW-0234">DNA repair</keyword>
<keyword evidence="2" id="KW-0004">4Fe-4S</keyword>
<evidence type="ECO:0000256" key="7">
    <source>
        <dbReference type="ARBA" id="ARBA00023014"/>
    </source>
</evidence>
<dbReference type="GO" id="GO:0006285">
    <property type="term" value="P:base-excision repair, AP site formation"/>
    <property type="evidence" value="ECO:0007669"/>
    <property type="project" value="TreeGrafter"/>
</dbReference>
<dbReference type="PANTHER" id="PTHR43286">
    <property type="entry name" value="ENDONUCLEASE III-LIKE PROTEIN 1"/>
    <property type="match status" value="1"/>
</dbReference>
<dbReference type="InterPro" id="IPR003651">
    <property type="entry name" value="Endonuclease3_FeS-loop_motif"/>
</dbReference>
<organism evidence="14 15">
    <name type="scientific">Candidatus Methanomassiliicoccus intestinalis</name>
    <dbReference type="NCBI Taxonomy" id="1406512"/>
    <lineage>
        <taxon>Archaea</taxon>
        <taxon>Methanobacteriati</taxon>
        <taxon>Thermoplasmatota</taxon>
        <taxon>Thermoplasmata</taxon>
        <taxon>Methanomassiliicoccales</taxon>
        <taxon>Methanomassiliicoccaceae</taxon>
        <taxon>Methanomassiliicoccus</taxon>
    </lineage>
</organism>
<dbReference type="PANTHER" id="PTHR43286:SF1">
    <property type="entry name" value="ENDONUCLEASE III-LIKE PROTEIN 1"/>
    <property type="match status" value="1"/>
</dbReference>
<keyword evidence="4 12" id="KW-0227">DNA damage</keyword>
<dbReference type="PIRSF" id="PIRSF001435">
    <property type="entry name" value="Nth"/>
    <property type="match status" value="1"/>
</dbReference>
<evidence type="ECO:0000256" key="12">
    <source>
        <dbReference type="HAMAP-Rule" id="MF_00942"/>
    </source>
</evidence>
<dbReference type="GO" id="GO:0003677">
    <property type="term" value="F:DNA binding"/>
    <property type="evidence" value="ECO:0007669"/>
    <property type="project" value="UniProtKB-UniRule"/>
</dbReference>
<dbReference type="FunFam" id="1.10.340.30:FF:000001">
    <property type="entry name" value="Endonuclease III"/>
    <property type="match status" value="1"/>
</dbReference>
<dbReference type="Gene3D" id="1.10.1670.10">
    <property type="entry name" value="Helix-hairpin-Helix base-excision DNA repair enzymes (C-terminal)"/>
    <property type="match status" value="1"/>
</dbReference>
<dbReference type="Gene3D" id="1.10.340.30">
    <property type="entry name" value="Hypothetical protein, domain 2"/>
    <property type="match status" value="1"/>
</dbReference>
<keyword evidence="14" id="KW-0540">Nuclease</keyword>
<keyword evidence="12" id="KW-0238">DNA-binding</keyword>
<keyword evidence="10 12" id="KW-0326">Glycosidase</keyword>
<keyword evidence="3" id="KW-0479">Metal-binding</keyword>
<evidence type="ECO:0000313" key="15">
    <source>
        <dbReference type="Proteomes" id="UP000752814"/>
    </source>
</evidence>
<dbReference type="InterPro" id="IPR011257">
    <property type="entry name" value="DNA_glycosylase"/>
</dbReference>
<evidence type="ECO:0000256" key="10">
    <source>
        <dbReference type="ARBA" id="ARBA00023295"/>
    </source>
</evidence>
<dbReference type="GO" id="GO:0140078">
    <property type="term" value="F:class I DNA-(apurinic or apyrimidinic site) endonuclease activity"/>
    <property type="evidence" value="ECO:0007669"/>
    <property type="project" value="UniProtKB-EC"/>
</dbReference>
<dbReference type="Pfam" id="PF00730">
    <property type="entry name" value="HhH-GPD"/>
    <property type="match status" value="1"/>
</dbReference>
<dbReference type="GO" id="GO:0046872">
    <property type="term" value="F:metal ion binding"/>
    <property type="evidence" value="ECO:0007669"/>
    <property type="project" value="UniProtKB-KW"/>
</dbReference>
<dbReference type="InterPro" id="IPR003265">
    <property type="entry name" value="HhH-GPD_domain"/>
</dbReference>
<feature type="domain" description="HhH-GPD" evidence="13">
    <location>
        <begin position="45"/>
        <end position="192"/>
    </location>
</feature>
<evidence type="ECO:0000313" key="14">
    <source>
        <dbReference type="EMBL" id="TQS84737.1"/>
    </source>
</evidence>
<comment type="cofactor">
    <cofactor evidence="12">
        <name>[4Fe-4S] cluster</name>
        <dbReference type="ChEBI" id="CHEBI:49883"/>
    </cofactor>
    <text evidence="12">Binds 1 [4Fe-4S] cluster.</text>
</comment>
<name>A0A8J8TEH4_9ARCH</name>
<dbReference type="RefSeq" id="WP_400203533.1">
    <property type="nucleotide sequence ID" value="NZ_CAYAYE010000015.1"/>
</dbReference>
<dbReference type="GO" id="GO:0141016">
    <property type="term" value="F:G/T mismatch-specific thymine-DNA glycosylase activity"/>
    <property type="evidence" value="ECO:0007669"/>
    <property type="project" value="UniProtKB-EC"/>
</dbReference>
<evidence type="ECO:0000256" key="2">
    <source>
        <dbReference type="ARBA" id="ARBA00022485"/>
    </source>
</evidence>
<evidence type="ECO:0000256" key="6">
    <source>
        <dbReference type="ARBA" id="ARBA00023004"/>
    </source>
</evidence>
<keyword evidence="14" id="KW-0255">Endonuclease</keyword>
<dbReference type="GO" id="GO:0051539">
    <property type="term" value="F:4 iron, 4 sulfur cluster binding"/>
    <property type="evidence" value="ECO:0007669"/>
    <property type="project" value="UniProtKB-KW"/>
</dbReference>
<keyword evidence="6" id="KW-0408">Iron</keyword>
<dbReference type="EMBL" id="LVVT01000001">
    <property type="protein sequence ID" value="TQS84737.1"/>
    <property type="molecule type" value="Genomic_DNA"/>
</dbReference>
<evidence type="ECO:0000256" key="11">
    <source>
        <dbReference type="ARBA" id="ARBA00052915"/>
    </source>
</evidence>
<accession>A0A8J8TEH4</accession>
<dbReference type="GO" id="GO:0000703">
    <property type="term" value="F:oxidized pyrimidine nucleobase lesion DNA N-glycosylase activity"/>
    <property type="evidence" value="ECO:0007669"/>
    <property type="project" value="TreeGrafter"/>
</dbReference>
<dbReference type="InterPro" id="IPR005759">
    <property type="entry name" value="Nth"/>
</dbReference>
<dbReference type="EC" id="4.2.99.18" evidence="12"/>
<dbReference type="SMART" id="SM00525">
    <property type="entry name" value="FES"/>
    <property type="match status" value="1"/>
</dbReference>
<dbReference type="Pfam" id="PF10576">
    <property type="entry name" value="EndIII_4Fe-2S"/>
    <property type="match status" value="1"/>
</dbReference>
<comment type="similarity">
    <text evidence="1 12">Belongs to the Nth/MutY family.</text>
</comment>
<evidence type="ECO:0000259" key="13">
    <source>
        <dbReference type="SMART" id="SM00478"/>
    </source>
</evidence>
<comment type="caution">
    <text evidence="12">Lacks conserved residue(s) required for the propagation of feature annotation.</text>
</comment>
<evidence type="ECO:0000256" key="3">
    <source>
        <dbReference type="ARBA" id="ARBA00022723"/>
    </source>
</evidence>
<evidence type="ECO:0000256" key="4">
    <source>
        <dbReference type="ARBA" id="ARBA00022763"/>
    </source>
</evidence>
<dbReference type="GO" id="GO:0006289">
    <property type="term" value="P:nucleotide-excision repair"/>
    <property type="evidence" value="ECO:0007669"/>
    <property type="project" value="TreeGrafter"/>
</dbReference>
<sequence>MSQKVSCEVLDRLTKLFEGTESPTALAKTPTWNATPFTVLISTVLSQRNRDEITYAASERLFKKYPTPETLMDADLDDVNDIISNVNFHFNKAKAIKEISRILCEDYNSEVPKDINELVKLPMVGRKTANCLLGYAYRIDSICVDTHVHRISNRIGIVDSKTPEETEMQLQTAVPRDRWLEINDLFVRFGQEICTPQRPKHQMCPLKDLCREFRNESE</sequence>
<proteinExistence type="inferred from homology"/>
<dbReference type="HAMAP" id="MF_00942">
    <property type="entry name" value="Nth"/>
    <property type="match status" value="1"/>
</dbReference>
<evidence type="ECO:0000256" key="1">
    <source>
        <dbReference type="ARBA" id="ARBA00008343"/>
    </source>
</evidence>
<gene>
    <name evidence="12" type="primary">nth</name>
    <name evidence="14" type="ORF">A3207_01510</name>
</gene>
<dbReference type="AlphaFoldDB" id="A0A8J8TEH4"/>
<dbReference type="Proteomes" id="UP000752814">
    <property type="component" value="Unassembled WGS sequence"/>
</dbReference>
<evidence type="ECO:0000256" key="9">
    <source>
        <dbReference type="ARBA" id="ARBA00023239"/>
    </source>
</evidence>
<comment type="caution">
    <text evidence="14">The sequence shown here is derived from an EMBL/GenBank/DDBJ whole genome shotgun (WGS) entry which is preliminary data.</text>
</comment>
<dbReference type="InterPro" id="IPR023170">
    <property type="entry name" value="HhH_base_excis_C"/>
</dbReference>
<comment type="catalytic activity">
    <reaction evidence="12">
        <text>2'-deoxyribonucleotide-(2'-deoxyribose 5'-phosphate)-2'-deoxyribonucleotide-DNA = a 3'-end 2'-deoxyribonucleotide-(2,3-dehydro-2,3-deoxyribose 5'-phosphate)-DNA + a 5'-end 5'-phospho-2'-deoxyribonucleoside-DNA + H(+)</text>
        <dbReference type="Rhea" id="RHEA:66592"/>
        <dbReference type="Rhea" id="RHEA-COMP:13180"/>
        <dbReference type="Rhea" id="RHEA-COMP:16897"/>
        <dbReference type="Rhea" id="RHEA-COMP:17067"/>
        <dbReference type="ChEBI" id="CHEBI:15378"/>
        <dbReference type="ChEBI" id="CHEBI:136412"/>
        <dbReference type="ChEBI" id="CHEBI:157695"/>
        <dbReference type="ChEBI" id="CHEBI:167181"/>
        <dbReference type="EC" id="4.2.99.18"/>
    </reaction>
</comment>
<dbReference type="CDD" id="cd00056">
    <property type="entry name" value="ENDO3c"/>
    <property type="match status" value="1"/>
</dbReference>
<comment type="function">
    <text evidence="12">DNA repair enzyme that has both DNA N-glycosylase activity and AP-lyase activity. The DNA N-glycosylase activity releases various damaged pyrimidines from DNA by cleaving the N-glycosidic bond, leaving an AP (apurinic/apyrimidinic) site. The AP-lyase activity cleaves the phosphodiester bond 3' to the AP site by a beta-elimination, leaving a 3'-terminal unsaturated sugar and a product with a terminal 5'-phosphate.</text>
</comment>
<dbReference type="SUPFAM" id="SSF48150">
    <property type="entry name" value="DNA-glycosylase"/>
    <property type="match status" value="1"/>
</dbReference>
<comment type="catalytic activity">
    <reaction evidence="11">
        <text>Hydrolyzes mismatched double-stranded DNA and polynucleotides, releasing free thymine.</text>
        <dbReference type="EC" id="3.2.2.29"/>
    </reaction>
</comment>
<keyword evidence="5 12" id="KW-0378">Hydrolase</keyword>
<dbReference type="SMART" id="SM00478">
    <property type="entry name" value="ENDO3c"/>
    <property type="match status" value="1"/>
</dbReference>
<evidence type="ECO:0000256" key="5">
    <source>
        <dbReference type="ARBA" id="ARBA00022801"/>
    </source>
</evidence>
<protein>
    <recommendedName>
        <fullName evidence="12">Endonuclease III</fullName>
        <ecNumber evidence="12">4.2.99.18</ecNumber>
    </recommendedName>
    <alternativeName>
        <fullName evidence="12">DNA-(apurinic or apyrimidinic site) lyase</fullName>
    </alternativeName>
</protein>